<keyword evidence="6 7" id="KW-0472">Membrane</keyword>
<accession>A0A0X8JJU8</accession>
<feature type="transmembrane region" description="Helical" evidence="7">
    <location>
        <begin position="118"/>
        <end position="140"/>
    </location>
</feature>
<name>A0A0X8JJU8_9BACT</name>
<evidence type="ECO:0000313" key="10">
    <source>
        <dbReference type="Proteomes" id="UP000069241"/>
    </source>
</evidence>
<dbReference type="PANTHER" id="PTHR30012">
    <property type="entry name" value="GENERAL SECRETION PATHWAY PROTEIN"/>
    <property type="match status" value="1"/>
</dbReference>
<dbReference type="KEGG" id="dfi:AXF13_08260"/>
<reference evidence="10" key="1">
    <citation type="submission" date="2016-02" db="EMBL/GenBank/DDBJ databases">
        <authorList>
            <person name="Holder M.E."/>
            <person name="Ajami N.J."/>
            <person name="Petrosino J.F."/>
        </authorList>
    </citation>
    <scope>NUCLEOTIDE SEQUENCE [LARGE SCALE GENOMIC DNA]</scope>
    <source>
        <strain evidence="10">CCUG 45958</strain>
    </source>
</reference>
<comment type="subcellular location">
    <subcellularLocation>
        <location evidence="1">Cell membrane</location>
        <topology evidence="1">Multi-pass membrane protein</topology>
    </subcellularLocation>
</comment>
<proteinExistence type="inferred from homology"/>
<evidence type="ECO:0000313" key="9">
    <source>
        <dbReference type="EMBL" id="AMD90115.1"/>
    </source>
</evidence>
<evidence type="ECO:0000256" key="3">
    <source>
        <dbReference type="ARBA" id="ARBA00022475"/>
    </source>
</evidence>
<dbReference type="Pfam" id="PF00482">
    <property type="entry name" value="T2SSF"/>
    <property type="match status" value="2"/>
</dbReference>
<evidence type="ECO:0000256" key="2">
    <source>
        <dbReference type="ARBA" id="ARBA00005745"/>
    </source>
</evidence>
<evidence type="ECO:0000256" key="4">
    <source>
        <dbReference type="ARBA" id="ARBA00022692"/>
    </source>
</evidence>
<dbReference type="Proteomes" id="UP000069241">
    <property type="component" value="Chromosome"/>
</dbReference>
<dbReference type="AlphaFoldDB" id="A0A0X8JJU8"/>
<evidence type="ECO:0000256" key="1">
    <source>
        <dbReference type="ARBA" id="ARBA00004651"/>
    </source>
</evidence>
<evidence type="ECO:0000256" key="5">
    <source>
        <dbReference type="ARBA" id="ARBA00022989"/>
    </source>
</evidence>
<dbReference type="PANTHER" id="PTHR30012:SF0">
    <property type="entry name" value="TYPE II SECRETION SYSTEM PROTEIN F-RELATED"/>
    <property type="match status" value="1"/>
</dbReference>
<dbReference type="GO" id="GO:0005886">
    <property type="term" value="C:plasma membrane"/>
    <property type="evidence" value="ECO:0007669"/>
    <property type="project" value="UniProtKB-SubCell"/>
</dbReference>
<feature type="domain" description="Type II secretion system protein GspF" evidence="8">
    <location>
        <begin position="219"/>
        <end position="341"/>
    </location>
</feature>
<gene>
    <name evidence="9" type="ORF">AXF13_08260</name>
</gene>
<feature type="transmembrane region" description="Helical" evidence="7">
    <location>
        <begin position="160"/>
        <end position="193"/>
    </location>
</feature>
<dbReference type="Gene3D" id="1.20.81.30">
    <property type="entry name" value="Type II secretion system (T2SS), domain F"/>
    <property type="match status" value="2"/>
</dbReference>
<feature type="transmembrane region" description="Helical" evidence="7">
    <location>
        <begin position="320"/>
        <end position="341"/>
    </location>
</feature>
<comment type="similarity">
    <text evidence="2">Belongs to the GSP F family.</text>
</comment>
<evidence type="ECO:0000256" key="6">
    <source>
        <dbReference type="ARBA" id="ARBA00023136"/>
    </source>
</evidence>
<protein>
    <recommendedName>
        <fullName evidence="8">Type II secretion system protein GspF domain-containing protein</fullName>
    </recommendedName>
</protein>
<evidence type="ECO:0000259" key="8">
    <source>
        <dbReference type="Pfam" id="PF00482"/>
    </source>
</evidence>
<dbReference type="RefSeq" id="WP_062252497.1">
    <property type="nucleotide sequence ID" value="NZ_CP014229.1"/>
</dbReference>
<keyword evidence="4 7" id="KW-0812">Transmembrane</keyword>
<keyword evidence="10" id="KW-1185">Reference proteome</keyword>
<dbReference type="InterPro" id="IPR018076">
    <property type="entry name" value="T2SS_GspF_dom"/>
</dbReference>
<dbReference type="InterPro" id="IPR042094">
    <property type="entry name" value="T2SS_GspF_sf"/>
</dbReference>
<sequence>MNIQDILARLSFDAATRIRTWKKLAMQAQYGLPLKDSLRNLRDQTQRRNPTLAKVFDQVLEHMSSGHYLDTALTGYASPEEIMLIASGQKAGKLPEGLRMAAELLEDKRKIVGAVAGALTYPLFLFLMASTMLVIVALYVMPELVQLSDPGNWTGSARGLYLISALIGSWGGIVLLAALVGGCVVLVLTLPLWTGPARKIADRFPPWSMYRLTVGGVWLFTLSTLMRSGMQLSHILNTMLASENTSPYLRERIRAISNQVGRGENIGEAMYLCNLDFPDRELIDDFRIYAGLPHFKDQLQDFARDWLREGIAAIQRKARLLNVVFLLLIIGQMLLIAMSVMDLQSQLSTQSMGGL</sequence>
<dbReference type="InterPro" id="IPR003004">
    <property type="entry name" value="GspF/PilC"/>
</dbReference>
<dbReference type="EMBL" id="CP014229">
    <property type="protein sequence ID" value="AMD90115.1"/>
    <property type="molecule type" value="Genomic_DNA"/>
</dbReference>
<keyword evidence="5 7" id="KW-1133">Transmembrane helix</keyword>
<feature type="domain" description="Type II secretion system protein GspF" evidence="8">
    <location>
        <begin position="24"/>
        <end position="142"/>
    </location>
</feature>
<keyword evidence="3" id="KW-1003">Cell membrane</keyword>
<dbReference type="STRING" id="44742.AXF13_08260"/>
<evidence type="ECO:0000256" key="7">
    <source>
        <dbReference type="SAM" id="Phobius"/>
    </source>
</evidence>
<organism evidence="9 10">
    <name type="scientific">Desulfovibrio fairfieldensis</name>
    <dbReference type="NCBI Taxonomy" id="44742"/>
    <lineage>
        <taxon>Bacteria</taxon>
        <taxon>Pseudomonadati</taxon>
        <taxon>Thermodesulfobacteriota</taxon>
        <taxon>Desulfovibrionia</taxon>
        <taxon>Desulfovibrionales</taxon>
        <taxon>Desulfovibrionaceae</taxon>
        <taxon>Desulfovibrio</taxon>
    </lineage>
</organism>